<evidence type="ECO:0000256" key="2">
    <source>
        <dbReference type="SAM" id="MobiDB-lite"/>
    </source>
</evidence>
<comment type="caution">
    <text evidence="3">The sequence shown here is derived from an EMBL/GenBank/DDBJ whole genome shotgun (WGS) entry which is preliminary data.</text>
</comment>
<accession>A0A821W3Z2</accession>
<dbReference type="Proteomes" id="UP000663880">
    <property type="component" value="Unassembled WGS sequence"/>
</dbReference>
<evidence type="ECO:0000313" key="3">
    <source>
        <dbReference type="EMBL" id="CAF4918126.1"/>
    </source>
</evidence>
<dbReference type="PANTHER" id="PTHR37445">
    <property type="entry name" value="PROTEIN CBG24663"/>
    <property type="match status" value="1"/>
</dbReference>
<reference evidence="3" key="1">
    <citation type="submission" date="2021-02" db="EMBL/GenBank/DDBJ databases">
        <authorList>
            <person name="Steward A R."/>
        </authorList>
    </citation>
    <scope>NUCLEOTIDE SEQUENCE</scope>
</reference>
<feature type="region of interest" description="Disordered" evidence="2">
    <location>
        <begin position="1"/>
        <end position="47"/>
    </location>
</feature>
<dbReference type="EMBL" id="CAJOBZ010000052">
    <property type="protein sequence ID" value="CAF4918126.1"/>
    <property type="molecule type" value="Genomic_DNA"/>
</dbReference>
<keyword evidence="4" id="KW-1185">Reference proteome</keyword>
<dbReference type="AlphaFoldDB" id="A0A821W3Z2"/>
<protein>
    <submittedName>
        <fullName evidence="3">Uncharacterized protein</fullName>
    </submittedName>
</protein>
<feature type="coiled-coil region" evidence="1">
    <location>
        <begin position="106"/>
        <end position="133"/>
    </location>
</feature>
<gene>
    <name evidence="3" type="ORF">PMACD_LOCUS12776</name>
</gene>
<proteinExistence type="predicted"/>
<sequence length="291" mass="33001">MSLPRSPPGGGMCAGRSGSFPNLSESHKEAKSQITLRNKRKLPDDNEVTKSDIAEIKRQMSEMLDLLKSSKSEQTESINKLSVNVAAIKADVANISSTMQNIILENKKIKDQLSKLSVAAENTEKKVRLLESDVYILKNMPPSSSIQTTATQNEIFTEIEERNLRAKNIIVAGIPESRNYTTTSRQDYDKAEILRITEMIHNACPQPTRIFRLGKYKSEKNRAIKVCFPSEDTAKNILRNRNKIDKEHIKIYSDQTPYQRKYLQNLKEELQQRTSNGESGLNIKYIKGTPK</sequence>
<evidence type="ECO:0000313" key="4">
    <source>
        <dbReference type="Proteomes" id="UP000663880"/>
    </source>
</evidence>
<organism evidence="3 4">
    <name type="scientific">Pieris macdunnoughi</name>
    <dbReference type="NCBI Taxonomy" id="345717"/>
    <lineage>
        <taxon>Eukaryota</taxon>
        <taxon>Metazoa</taxon>
        <taxon>Ecdysozoa</taxon>
        <taxon>Arthropoda</taxon>
        <taxon>Hexapoda</taxon>
        <taxon>Insecta</taxon>
        <taxon>Pterygota</taxon>
        <taxon>Neoptera</taxon>
        <taxon>Endopterygota</taxon>
        <taxon>Lepidoptera</taxon>
        <taxon>Glossata</taxon>
        <taxon>Ditrysia</taxon>
        <taxon>Papilionoidea</taxon>
        <taxon>Pieridae</taxon>
        <taxon>Pierinae</taxon>
        <taxon>Pieris</taxon>
    </lineage>
</organism>
<name>A0A821W3Z2_9NEOP</name>
<evidence type="ECO:0000256" key="1">
    <source>
        <dbReference type="SAM" id="Coils"/>
    </source>
</evidence>
<keyword evidence="1" id="KW-0175">Coiled coil</keyword>
<dbReference type="PANTHER" id="PTHR37445:SF3">
    <property type="entry name" value="ZINC FINGER PHD-TYPE DOMAIN-CONTAINING PROTEIN"/>
    <property type="match status" value="1"/>
</dbReference>
<dbReference type="OrthoDB" id="6929035at2759"/>